<organism evidence="1">
    <name type="scientific">Glycine max</name>
    <name type="common">Soybean</name>
    <name type="synonym">Glycine hispida</name>
    <dbReference type="NCBI Taxonomy" id="3847"/>
    <lineage>
        <taxon>Eukaryota</taxon>
        <taxon>Viridiplantae</taxon>
        <taxon>Streptophyta</taxon>
        <taxon>Embryophyta</taxon>
        <taxon>Tracheophyta</taxon>
        <taxon>Spermatophyta</taxon>
        <taxon>Magnoliopsida</taxon>
        <taxon>eudicotyledons</taxon>
        <taxon>Gunneridae</taxon>
        <taxon>Pentapetalae</taxon>
        <taxon>rosids</taxon>
        <taxon>fabids</taxon>
        <taxon>Fabales</taxon>
        <taxon>Fabaceae</taxon>
        <taxon>Papilionoideae</taxon>
        <taxon>50 kb inversion clade</taxon>
        <taxon>NPAAA clade</taxon>
        <taxon>indigoferoid/millettioid clade</taxon>
        <taxon>Phaseoleae</taxon>
        <taxon>Glycine</taxon>
        <taxon>Glycine subgen. Soja</taxon>
    </lineage>
</organism>
<dbReference type="Gramene" id="KRH04457">
    <property type="protein sequence ID" value="KRH04457"/>
    <property type="gene ID" value="GLYMA_17G162600"/>
</dbReference>
<gene>
    <name evidence="1" type="ORF">GLYMA_17G162600</name>
</gene>
<proteinExistence type="predicted"/>
<protein>
    <submittedName>
        <fullName evidence="1 2">Uncharacterized protein</fullName>
    </submittedName>
</protein>
<dbReference type="AlphaFoldDB" id="K7MLZ5"/>
<dbReference type="PaxDb" id="3847-GLYMA17G17700.1"/>
<dbReference type="InParanoid" id="K7MLZ5"/>
<name>K7MLZ5_SOYBN</name>
<reference evidence="1 2" key="1">
    <citation type="journal article" date="2010" name="Nature">
        <title>Genome sequence of the palaeopolyploid soybean.</title>
        <authorList>
            <person name="Schmutz J."/>
            <person name="Cannon S.B."/>
            <person name="Schlueter J."/>
            <person name="Ma J."/>
            <person name="Mitros T."/>
            <person name="Nelson W."/>
            <person name="Hyten D.L."/>
            <person name="Song Q."/>
            <person name="Thelen J.J."/>
            <person name="Cheng J."/>
            <person name="Xu D."/>
            <person name="Hellsten U."/>
            <person name="May G.D."/>
            <person name="Yu Y."/>
            <person name="Sakurai T."/>
            <person name="Umezawa T."/>
            <person name="Bhattacharyya M.K."/>
            <person name="Sandhu D."/>
            <person name="Valliyodan B."/>
            <person name="Lindquist E."/>
            <person name="Peto M."/>
            <person name="Grant D."/>
            <person name="Shu S."/>
            <person name="Goodstein D."/>
            <person name="Barry K."/>
            <person name="Futrell-Griggs M."/>
            <person name="Abernathy B."/>
            <person name="Du J."/>
            <person name="Tian Z."/>
            <person name="Zhu L."/>
            <person name="Gill N."/>
            <person name="Joshi T."/>
            <person name="Libault M."/>
            <person name="Sethuraman A."/>
            <person name="Zhang X.-C."/>
            <person name="Shinozaki K."/>
            <person name="Nguyen H.T."/>
            <person name="Wing R.A."/>
            <person name="Cregan P."/>
            <person name="Specht J."/>
            <person name="Grimwood J."/>
            <person name="Rokhsar D."/>
            <person name="Stacey G."/>
            <person name="Shoemaker R.C."/>
            <person name="Jackson S.A."/>
        </authorList>
    </citation>
    <scope>NUCLEOTIDE SEQUENCE</scope>
    <source>
        <strain evidence="2">cv. Williams 82</strain>
        <tissue evidence="1">Callus</tissue>
    </source>
</reference>
<sequence>MMNLNQGSLAHLFNVKKLKRAVQGRDVAREEGSPPVFVLMGWHGSGKSTVLKNILDDKSLFRSDALNVAVVEADALKEGSPRPRCDLGYYLIMGTICDANYCYGKRKDKESKTVTQDYSEKVAKADPQNISNEEAHTRKPYRIVMVGVEGYCEWEGNLLMHFQDSANLLMMPDYIAQIMLLQHQSFCGRIKVIPITAVDPEAIKFLESFCGGIKVIPTKAVDPEAIKFLERLGTLNAEADSIYELHKEPSPIIESGIEYSTGDDVIPNKLRWNQLQHSECLTFPRI</sequence>
<dbReference type="PANTHER" id="PTHR31153:SF1">
    <property type="entry name" value="CALMODULIN CALCIUM-DEPENDENT NAD KINASE"/>
    <property type="match status" value="1"/>
</dbReference>
<dbReference type="HOGENOM" id="CLU_974577_0_0_1"/>
<dbReference type="Gene3D" id="3.40.50.300">
    <property type="entry name" value="P-loop containing nucleotide triphosphate hydrolases"/>
    <property type="match status" value="1"/>
</dbReference>
<dbReference type="InterPro" id="IPR044802">
    <property type="entry name" value="NADKc-like"/>
</dbReference>
<evidence type="ECO:0000313" key="3">
    <source>
        <dbReference type="Proteomes" id="UP000008827"/>
    </source>
</evidence>
<reference evidence="2" key="2">
    <citation type="submission" date="2018-02" db="UniProtKB">
        <authorList>
            <consortium name="EnsemblPlants"/>
        </authorList>
    </citation>
    <scope>IDENTIFICATION</scope>
    <source>
        <strain evidence="2">Williams 82</strain>
    </source>
</reference>
<accession>K7MLZ5</accession>
<evidence type="ECO:0000313" key="2">
    <source>
        <dbReference type="EnsemblPlants" id="KRH04457"/>
    </source>
</evidence>
<dbReference type="InterPro" id="IPR027417">
    <property type="entry name" value="P-loop_NTPase"/>
</dbReference>
<dbReference type="PANTHER" id="PTHR31153">
    <property type="entry name" value="CALMODULIN CALCIUM-DEPENDENT NAD KINASE"/>
    <property type="match status" value="1"/>
</dbReference>
<dbReference type="EMBL" id="CM000850">
    <property type="protein sequence ID" value="KRH04457.1"/>
    <property type="molecule type" value="Genomic_DNA"/>
</dbReference>
<dbReference type="Proteomes" id="UP000008827">
    <property type="component" value="Chromosome 17"/>
</dbReference>
<dbReference type="EnsemblPlants" id="KRH04457">
    <property type="protein sequence ID" value="KRH04457"/>
    <property type="gene ID" value="GLYMA_17G162600"/>
</dbReference>
<reference evidence="1" key="3">
    <citation type="submission" date="2018-07" db="EMBL/GenBank/DDBJ databases">
        <title>WGS assembly of Glycine max.</title>
        <authorList>
            <person name="Schmutz J."/>
            <person name="Cannon S."/>
            <person name="Schlueter J."/>
            <person name="Ma J."/>
            <person name="Mitros T."/>
            <person name="Nelson W."/>
            <person name="Hyten D."/>
            <person name="Song Q."/>
            <person name="Thelen J."/>
            <person name="Cheng J."/>
            <person name="Xu D."/>
            <person name="Hellsten U."/>
            <person name="May G."/>
            <person name="Yu Y."/>
            <person name="Sakurai T."/>
            <person name="Umezawa T."/>
            <person name="Bhattacharyya M."/>
            <person name="Sandhu D."/>
            <person name="Valliyodan B."/>
            <person name="Lindquist E."/>
            <person name="Peto M."/>
            <person name="Grant D."/>
            <person name="Shu S."/>
            <person name="Goodstein D."/>
            <person name="Barry K."/>
            <person name="Futrell-Griggs M."/>
            <person name="Abernathy B."/>
            <person name="Du J."/>
            <person name="Tian Z."/>
            <person name="Zhu L."/>
            <person name="Gill N."/>
            <person name="Joshi T."/>
            <person name="Libault M."/>
            <person name="Sethuraman A."/>
            <person name="Zhang X."/>
            <person name="Shinozaki K."/>
            <person name="Nguyen H."/>
            <person name="Wing R."/>
            <person name="Cregan P."/>
            <person name="Specht J."/>
            <person name="Grimwood J."/>
            <person name="Rokhsar D."/>
            <person name="Stacey G."/>
            <person name="Shoemaker R."/>
            <person name="Jackson S."/>
        </authorList>
    </citation>
    <scope>NUCLEOTIDE SEQUENCE</scope>
    <source>
        <tissue evidence="1">Callus</tissue>
    </source>
</reference>
<evidence type="ECO:0000313" key="1">
    <source>
        <dbReference type="EMBL" id="KRH04457.1"/>
    </source>
</evidence>
<keyword evidence="3" id="KW-1185">Reference proteome</keyword>